<feature type="region of interest" description="Disordered" evidence="1">
    <location>
        <begin position="64"/>
        <end position="86"/>
    </location>
</feature>
<dbReference type="EMBL" id="NTKD01000010">
    <property type="protein sequence ID" value="PDH40614.1"/>
    <property type="molecule type" value="Genomic_DNA"/>
</dbReference>
<evidence type="ECO:0000256" key="1">
    <source>
        <dbReference type="SAM" id="MobiDB-lite"/>
    </source>
</evidence>
<comment type="caution">
    <text evidence="2">The sequence shown here is derived from an EMBL/GenBank/DDBJ whole genome shotgun (WGS) entry which is preliminary data.</text>
</comment>
<reference evidence="2 3" key="1">
    <citation type="submission" date="2017-08" db="EMBL/GenBank/DDBJ databases">
        <title>Fine stratification of microbial communities through a metagenomic profile of the photic zone.</title>
        <authorList>
            <person name="Haro-Moreno J.M."/>
            <person name="Lopez-Perez M."/>
            <person name="De La Torre J."/>
            <person name="Picazo A."/>
            <person name="Camacho A."/>
            <person name="Rodriguez-Valera F."/>
        </authorList>
    </citation>
    <scope>NUCLEOTIDE SEQUENCE [LARGE SCALE GENOMIC DNA]</scope>
    <source>
        <strain evidence="2">MED-G24</strain>
    </source>
</reference>
<sequence length="86" mass="9849">MTVDGETITDVGLDDCDGHEHDIEWDGVSKQLYHYHSTHEFPYALGCLRGQPHMTLDLPAIKRTNMRRQDRGFQPRVSPDGKAMPR</sequence>
<gene>
    <name evidence="2" type="ORF">CNE99_03375</name>
</gene>
<protein>
    <submittedName>
        <fullName evidence="2">Uncharacterized protein</fullName>
    </submittedName>
</protein>
<proteinExistence type="predicted"/>
<evidence type="ECO:0000313" key="3">
    <source>
        <dbReference type="Proteomes" id="UP000219327"/>
    </source>
</evidence>
<name>A0A2A5WWM9_9GAMM</name>
<dbReference type="Proteomes" id="UP000219327">
    <property type="component" value="Unassembled WGS sequence"/>
</dbReference>
<accession>A0A2A5WWM9</accession>
<organism evidence="2 3">
    <name type="scientific">OM182 bacterium MED-G24</name>
    <dbReference type="NCBI Taxonomy" id="1986255"/>
    <lineage>
        <taxon>Bacteria</taxon>
        <taxon>Pseudomonadati</taxon>
        <taxon>Pseudomonadota</taxon>
        <taxon>Gammaproteobacteria</taxon>
        <taxon>OMG group</taxon>
        <taxon>OM182 clade</taxon>
    </lineage>
</organism>
<evidence type="ECO:0000313" key="2">
    <source>
        <dbReference type="EMBL" id="PDH40614.1"/>
    </source>
</evidence>
<dbReference type="AlphaFoldDB" id="A0A2A5WWM9"/>